<gene>
    <name evidence="1" type="ORF">O6H91_22G053200</name>
</gene>
<dbReference type="EMBL" id="CM055113">
    <property type="protein sequence ID" value="KAJ7516318.1"/>
    <property type="molecule type" value="Genomic_DNA"/>
</dbReference>
<name>A0ACC2AFH7_DIPCM</name>
<dbReference type="Proteomes" id="UP001162992">
    <property type="component" value="Chromosome 22"/>
</dbReference>
<proteinExistence type="predicted"/>
<keyword evidence="2" id="KW-1185">Reference proteome</keyword>
<reference evidence="2" key="1">
    <citation type="journal article" date="2024" name="Proc. Natl. Acad. Sci. U.S.A.">
        <title>Extraordinary preservation of gene collinearity over three hundred million years revealed in homosporous lycophytes.</title>
        <authorList>
            <person name="Li C."/>
            <person name="Wickell D."/>
            <person name="Kuo L.Y."/>
            <person name="Chen X."/>
            <person name="Nie B."/>
            <person name="Liao X."/>
            <person name="Peng D."/>
            <person name="Ji J."/>
            <person name="Jenkins J."/>
            <person name="Williams M."/>
            <person name="Shu S."/>
            <person name="Plott C."/>
            <person name="Barry K."/>
            <person name="Rajasekar S."/>
            <person name="Grimwood J."/>
            <person name="Han X."/>
            <person name="Sun S."/>
            <person name="Hou Z."/>
            <person name="He W."/>
            <person name="Dai G."/>
            <person name="Sun C."/>
            <person name="Schmutz J."/>
            <person name="Leebens-Mack J.H."/>
            <person name="Li F.W."/>
            <person name="Wang L."/>
        </authorList>
    </citation>
    <scope>NUCLEOTIDE SEQUENCE [LARGE SCALE GENOMIC DNA]</scope>
    <source>
        <strain evidence="2">cv. PW_Plant_1</strain>
    </source>
</reference>
<evidence type="ECO:0000313" key="2">
    <source>
        <dbReference type="Proteomes" id="UP001162992"/>
    </source>
</evidence>
<evidence type="ECO:0000313" key="1">
    <source>
        <dbReference type="EMBL" id="KAJ7516318.1"/>
    </source>
</evidence>
<accession>A0ACC2AFH7</accession>
<organism evidence="1 2">
    <name type="scientific">Diphasiastrum complanatum</name>
    <name type="common">Issler's clubmoss</name>
    <name type="synonym">Lycopodium complanatum</name>
    <dbReference type="NCBI Taxonomy" id="34168"/>
    <lineage>
        <taxon>Eukaryota</taxon>
        <taxon>Viridiplantae</taxon>
        <taxon>Streptophyta</taxon>
        <taxon>Embryophyta</taxon>
        <taxon>Tracheophyta</taxon>
        <taxon>Lycopodiopsida</taxon>
        <taxon>Lycopodiales</taxon>
        <taxon>Lycopodiaceae</taxon>
        <taxon>Lycopodioideae</taxon>
        <taxon>Diphasiastrum</taxon>
    </lineage>
</organism>
<comment type="caution">
    <text evidence="1">The sequence shown here is derived from an EMBL/GenBank/DDBJ whole genome shotgun (WGS) entry which is preliminary data.</text>
</comment>
<protein>
    <submittedName>
        <fullName evidence="1">Uncharacterized protein</fullName>
    </submittedName>
</protein>
<sequence>MASLPGPFHCVIPQSTEGQSCVSFNSTYSCTIQAKLIDRALHRRQQGDKVWIARWNEANACLDRALNEANISLDRGSDSYKCLMCVCPFVRLLGSKIYYAFHFLNTFLVFPPRVLFSFSRWDSRKSSLKVSMSSVSSFFGEIKRLVGRMVSTFADFGFIHLHLQLIAISSATVHFRMYPDFKAAE</sequence>